<keyword evidence="3" id="KW-1003">Cell membrane</keyword>
<reference evidence="9 10" key="1">
    <citation type="submission" date="2017-04" db="EMBL/GenBank/DDBJ databases">
        <authorList>
            <person name="Afonso C.L."/>
            <person name="Miller P.J."/>
            <person name="Scott M.A."/>
            <person name="Spackman E."/>
            <person name="Goraichik I."/>
            <person name="Dimitrov K.M."/>
            <person name="Suarez D.L."/>
            <person name="Swayne D.E."/>
        </authorList>
    </citation>
    <scope>NUCLEOTIDE SEQUENCE [LARGE SCALE GENOMIC DNA]</scope>
    <source>
        <strain evidence="9 10">CGMCC 1.12644</strain>
    </source>
</reference>
<evidence type="ECO:0000256" key="6">
    <source>
        <dbReference type="ARBA" id="ARBA00023136"/>
    </source>
</evidence>
<gene>
    <name evidence="9" type="ORF">SAMN06295998_12717</name>
</gene>
<evidence type="ECO:0000256" key="2">
    <source>
        <dbReference type="ARBA" id="ARBA00005811"/>
    </source>
</evidence>
<feature type="transmembrane region" description="Helical" evidence="8">
    <location>
        <begin position="15"/>
        <end position="37"/>
    </location>
</feature>
<keyword evidence="7" id="KW-0813">Transport</keyword>
<dbReference type="OrthoDB" id="8479787at2"/>
<organism evidence="9 10">
    <name type="scientific">Primorskyibacter flagellatus</name>
    <dbReference type="NCBI Taxonomy" id="1387277"/>
    <lineage>
        <taxon>Bacteria</taxon>
        <taxon>Pseudomonadati</taxon>
        <taxon>Pseudomonadota</taxon>
        <taxon>Alphaproteobacteria</taxon>
        <taxon>Rhodobacterales</taxon>
        <taxon>Roseobacteraceae</taxon>
        <taxon>Primorskyibacter</taxon>
    </lineage>
</organism>
<comment type="similarity">
    <text evidence="2 7">Belongs to the ExbD/TolR family.</text>
</comment>
<dbReference type="STRING" id="1387277.SAMN06295998_12717"/>
<dbReference type="InterPro" id="IPR003400">
    <property type="entry name" value="ExbD"/>
</dbReference>
<dbReference type="AlphaFoldDB" id="A0A1W2EEB0"/>
<protein>
    <submittedName>
        <fullName evidence="9">Biopolymer transport protein ExbD</fullName>
    </submittedName>
</protein>
<sequence length="128" mass="13950">MRRLKSSSEREPTTALINIVFLMLIFFLVAGTLAPSLDKDLKLVRTKDLDRHAPADALVVHPDGRLSVRGMDVNDAATYFAGLDNDARKRVRVVPDQDLPASALVALGRDLRSAGAESVVIVTERGLE</sequence>
<dbReference type="Proteomes" id="UP000192330">
    <property type="component" value="Unassembled WGS sequence"/>
</dbReference>
<accession>A0A1W2EEB0</accession>
<keyword evidence="4 7" id="KW-0812">Transmembrane</keyword>
<keyword evidence="7" id="KW-0653">Protein transport</keyword>
<dbReference type="GO" id="GO:0022857">
    <property type="term" value="F:transmembrane transporter activity"/>
    <property type="evidence" value="ECO:0007669"/>
    <property type="project" value="InterPro"/>
</dbReference>
<dbReference type="GO" id="GO:0015031">
    <property type="term" value="P:protein transport"/>
    <property type="evidence" value="ECO:0007669"/>
    <property type="project" value="UniProtKB-KW"/>
</dbReference>
<dbReference type="GO" id="GO:0005886">
    <property type="term" value="C:plasma membrane"/>
    <property type="evidence" value="ECO:0007669"/>
    <property type="project" value="UniProtKB-SubCell"/>
</dbReference>
<keyword evidence="6 8" id="KW-0472">Membrane</keyword>
<keyword evidence="5 8" id="KW-1133">Transmembrane helix</keyword>
<evidence type="ECO:0000256" key="4">
    <source>
        <dbReference type="ARBA" id="ARBA00022692"/>
    </source>
</evidence>
<proteinExistence type="inferred from homology"/>
<evidence type="ECO:0000313" key="10">
    <source>
        <dbReference type="Proteomes" id="UP000192330"/>
    </source>
</evidence>
<evidence type="ECO:0000256" key="3">
    <source>
        <dbReference type="ARBA" id="ARBA00022475"/>
    </source>
</evidence>
<evidence type="ECO:0000256" key="1">
    <source>
        <dbReference type="ARBA" id="ARBA00004162"/>
    </source>
</evidence>
<comment type="subcellular location">
    <subcellularLocation>
        <location evidence="1">Cell membrane</location>
        <topology evidence="1">Single-pass membrane protein</topology>
    </subcellularLocation>
    <subcellularLocation>
        <location evidence="7">Cell membrane</location>
        <topology evidence="7">Single-pass type II membrane protein</topology>
    </subcellularLocation>
</comment>
<keyword evidence="10" id="KW-1185">Reference proteome</keyword>
<dbReference type="RefSeq" id="WP_084354851.1">
    <property type="nucleotide sequence ID" value="NZ_FWYD01000027.1"/>
</dbReference>
<evidence type="ECO:0000313" key="9">
    <source>
        <dbReference type="EMBL" id="SMD07977.1"/>
    </source>
</evidence>
<evidence type="ECO:0000256" key="7">
    <source>
        <dbReference type="RuleBase" id="RU003879"/>
    </source>
</evidence>
<name>A0A1W2EEB0_9RHOB</name>
<evidence type="ECO:0000256" key="5">
    <source>
        <dbReference type="ARBA" id="ARBA00022989"/>
    </source>
</evidence>
<dbReference type="Pfam" id="PF02472">
    <property type="entry name" value="ExbD"/>
    <property type="match status" value="1"/>
</dbReference>
<dbReference type="EMBL" id="FWYD01000027">
    <property type="protein sequence ID" value="SMD07977.1"/>
    <property type="molecule type" value="Genomic_DNA"/>
</dbReference>
<evidence type="ECO:0000256" key="8">
    <source>
        <dbReference type="SAM" id="Phobius"/>
    </source>
</evidence>